<feature type="region of interest" description="Disordered" evidence="1">
    <location>
        <begin position="149"/>
        <end position="172"/>
    </location>
</feature>
<dbReference type="RefSeq" id="XP_022643818.1">
    <property type="nucleotide sequence ID" value="XM_022788083.1"/>
</dbReference>
<dbReference type="InParanoid" id="A0A7M7IXA1"/>
<dbReference type="AlphaFoldDB" id="A0A7M7IXA1"/>
<dbReference type="RefSeq" id="XP_022643828.1">
    <property type="nucleotide sequence ID" value="XM_022788093.1"/>
</dbReference>
<dbReference type="RefSeq" id="XP_022643804.1">
    <property type="nucleotide sequence ID" value="XM_022788069.1"/>
</dbReference>
<dbReference type="EnsemblMetazoa" id="XM_022788099">
    <property type="protein sequence ID" value="XP_022643834"/>
    <property type="gene ID" value="LOC111243046"/>
</dbReference>
<evidence type="ECO:0000313" key="5">
    <source>
        <dbReference type="Proteomes" id="UP000594260"/>
    </source>
</evidence>
<dbReference type="GO" id="GO:0003677">
    <property type="term" value="F:DNA binding"/>
    <property type="evidence" value="ECO:0007669"/>
    <property type="project" value="InterPro"/>
</dbReference>
<feature type="domain" description="BEN" evidence="3">
    <location>
        <begin position="224"/>
        <end position="320"/>
    </location>
</feature>
<keyword evidence="2" id="KW-1133">Transmembrane helix</keyword>
<organism evidence="4 5">
    <name type="scientific">Varroa destructor</name>
    <name type="common">Honeybee mite</name>
    <dbReference type="NCBI Taxonomy" id="109461"/>
    <lineage>
        <taxon>Eukaryota</taxon>
        <taxon>Metazoa</taxon>
        <taxon>Ecdysozoa</taxon>
        <taxon>Arthropoda</taxon>
        <taxon>Chelicerata</taxon>
        <taxon>Arachnida</taxon>
        <taxon>Acari</taxon>
        <taxon>Parasitiformes</taxon>
        <taxon>Mesostigmata</taxon>
        <taxon>Gamasina</taxon>
        <taxon>Dermanyssoidea</taxon>
        <taxon>Varroidae</taxon>
        <taxon>Varroa</taxon>
    </lineage>
</organism>
<dbReference type="EnsemblMetazoa" id="XM_022788109">
    <property type="protein sequence ID" value="XP_022643844"/>
    <property type="gene ID" value="LOC111243046"/>
</dbReference>
<proteinExistence type="predicted"/>
<dbReference type="EnsemblMetazoa" id="XM_022788126">
    <property type="protein sequence ID" value="XP_022643861"/>
    <property type="gene ID" value="LOC111243046"/>
</dbReference>
<name>A0A7M7IXA1_VARDE</name>
<evidence type="ECO:0000259" key="3">
    <source>
        <dbReference type="PROSITE" id="PS51457"/>
    </source>
</evidence>
<keyword evidence="5" id="KW-1185">Reference proteome</keyword>
<dbReference type="InterPro" id="IPR018379">
    <property type="entry name" value="BEN_domain"/>
</dbReference>
<dbReference type="RefSeq" id="XP_022643810.1">
    <property type="nucleotide sequence ID" value="XM_022788075.1"/>
</dbReference>
<dbReference type="EnsemblMetazoa" id="XM_022788118">
    <property type="protein sequence ID" value="XP_022643853"/>
    <property type="gene ID" value="LOC111243046"/>
</dbReference>
<dbReference type="RefSeq" id="XP_022643853.1">
    <property type="nucleotide sequence ID" value="XM_022788118.1"/>
</dbReference>
<feature type="region of interest" description="Disordered" evidence="1">
    <location>
        <begin position="73"/>
        <end position="93"/>
    </location>
</feature>
<feature type="compositionally biased region" description="Low complexity" evidence="1">
    <location>
        <begin position="109"/>
        <end position="126"/>
    </location>
</feature>
<feature type="region of interest" description="Disordered" evidence="1">
    <location>
        <begin position="107"/>
        <end position="126"/>
    </location>
</feature>
<dbReference type="PROSITE" id="PS51457">
    <property type="entry name" value="BEN"/>
    <property type="match status" value="1"/>
</dbReference>
<evidence type="ECO:0000256" key="2">
    <source>
        <dbReference type="SAM" id="Phobius"/>
    </source>
</evidence>
<dbReference type="EnsemblMetazoa" id="XM_022788083">
    <property type="protein sequence ID" value="XP_022643818"/>
    <property type="gene ID" value="LOC111243046"/>
</dbReference>
<dbReference type="OrthoDB" id="6502213at2759"/>
<evidence type="ECO:0000256" key="1">
    <source>
        <dbReference type="SAM" id="MobiDB-lite"/>
    </source>
</evidence>
<keyword evidence="2" id="KW-0472">Membrane</keyword>
<sequence>MITRCILVFPSWLVVPNSPFNSLSVDSLIWKANVLFHRQTNFVNLFIRLVVVVKCGGHYLVFMHLLFADPMPTSSSSSNDKNAPGSSSSMANNNSISNSGTCGAVLRDSNNGNGSGTASSSNNTNTGSALTSGGFVGATRSGNSIVGSNGGNIINIDNTNTGNNTSRSTNSPSSHYWGNGAFIVQHKFTRAKSYYIDDEGRPKADPKQLRWSASDPEVMELVTGSGVYIKLFDLVNVYYRTKNAISAARRLLVCVFNDQTLIERSVKGSPDRPGLCPITHQAILDCVEMISQCKPPDWAADETMINRSLIVRLCELRSKRTAKIYVTSQPNPTAHPGPFPESYLS</sequence>
<feature type="compositionally biased region" description="Polar residues" evidence="1">
    <location>
        <begin position="73"/>
        <end position="85"/>
    </location>
</feature>
<dbReference type="RefSeq" id="XP_022643834.1">
    <property type="nucleotide sequence ID" value="XM_022788099.1"/>
</dbReference>
<dbReference type="EnsemblMetazoa" id="XM_022788069">
    <property type="protein sequence ID" value="XP_022643804"/>
    <property type="gene ID" value="LOC111243046"/>
</dbReference>
<dbReference type="EnsemblMetazoa" id="XM_022788075">
    <property type="protein sequence ID" value="XP_022643810"/>
    <property type="gene ID" value="LOC111243046"/>
</dbReference>
<dbReference type="KEGG" id="vde:111243046"/>
<evidence type="ECO:0000313" key="4">
    <source>
        <dbReference type="EnsemblMetazoa" id="XP_022643828"/>
    </source>
</evidence>
<feature type="transmembrane region" description="Helical" evidence="2">
    <location>
        <begin position="46"/>
        <end position="67"/>
    </location>
</feature>
<dbReference type="GeneID" id="111243046"/>
<reference evidence="4" key="1">
    <citation type="submission" date="2021-01" db="UniProtKB">
        <authorList>
            <consortium name="EnsemblMetazoa"/>
        </authorList>
    </citation>
    <scope>IDENTIFICATION</scope>
</reference>
<dbReference type="RefSeq" id="XP_022643844.1">
    <property type="nucleotide sequence ID" value="XM_022788109.1"/>
</dbReference>
<dbReference type="EnsemblMetazoa" id="XM_022788093">
    <property type="protein sequence ID" value="XP_022643828"/>
    <property type="gene ID" value="LOC111243046"/>
</dbReference>
<keyword evidence="2" id="KW-0812">Transmembrane</keyword>
<dbReference type="RefSeq" id="XP_022643861.1">
    <property type="nucleotide sequence ID" value="XM_022788126.1"/>
</dbReference>
<accession>A0A7M7IXA1</accession>
<dbReference type="Proteomes" id="UP000594260">
    <property type="component" value="Unplaced"/>
</dbReference>
<protein>
    <recommendedName>
        <fullName evidence="3">BEN domain-containing protein</fullName>
    </recommendedName>
</protein>